<name>A0A1X2IFL6_9FUNG</name>
<feature type="compositionally biased region" description="Polar residues" evidence="1">
    <location>
        <begin position="319"/>
        <end position="331"/>
    </location>
</feature>
<accession>A0A1X2IFL6</accession>
<dbReference type="EMBL" id="MCGE01000012">
    <property type="protein sequence ID" value="ORZ15697.1"/>
    <property type="molecule type" value="Genomic_DNA"/>
</dbReference>
<feature type="region of interest" description="Disordered" evidence="1">
    <location>
        <begin position="319"/>
        <end position="347"/>
    </location>
</feature>
<dbReference type="OrthoDB" id="2279686at2759"/>
<evidence type="ECO:0000313" key="3">
    <source>
        <dbReference type="Proteomes" id="UP000193560"/>
    </source>
</evidence>
<comment type="caution">
    <text evidence="2">The sequence shown here is derived from an EMBL/GenBank/DDBJ whole genome shotgun (WGS) entry which is preliminary data.</text>
</comment>
<protein>
    <submittedName>
        <fullName evidence="2">Uncharacterized protein</fullName>
    </submittedName>
</protein>
<evidence type="ECO:0000313" key="2">
    <source>
        <dbReference type="EMBL" id="ORZ15697.1"/>
    </source>
</evidence>
<gene>
    <name evidence="2" type="ORF">BCR42DRAFT_451645</name>
</gene>
<feature type="compositionally biased region" description="Low complexity" evidence="1">
    <location>
        <begin position="332"/>
        <end position="347"/>
    </location>
</feature>
<dbReference type="Proteomes" id="UP000193560">
    <property type="component" value="Unassembled WGS sequence"/>
</dbReference>
<sequence>MNGEKYIVNKFFTELQSVASPAALKQINFLEAKDAWNRMINSLDAYDKGGYFKYMNNSSASMEEECESLSVKMEDDMDDDDQLRQEYDYNMSDAHDSLHENAFESIYEQDRYQTGLDQLPPKQRAMYNAFKKDFDRHFNQDDNNIIDSTINIQNQLSKIPIHHQRYVQTHLVISPSTNIVRSNLLRHLLHSLSFIQQLQGKINCFSRLKKTVHYNNFFVFYDQLQQQYRMSSTEFVQKTKHLFNEGDDGQIKRRIIRYRKLGERVNGIIVGYDKVILLFPDMMTKPRMEDLTDVTYNMICRYVQPKLKPMYSIPALRTSDSTLSSPASNQISTVSSPSRSSSPVLSLPPISIPTSSHTYTIADLCSQS</sequence>
<dbReference type="AlphaFoldDB" id="A0A1X2IFL6"/>
<reference evidence="2 3" key="1">
    <citation type="submission" date="2016-07" db="EMBL/GenBank/DDBJ databases">
        <title>Pervasive Adenine N6-methylation of Active Genes in Fungi.</title>
        <authorList>
            <consortium name="DOE Joint Genome Institute"/>
            <person name="Mondo S.J."/>
            <person name="Dannebaum R.O."/>
            <person name="Kuo R.C."/>
            <person name="Labutti K."/>
            <person name="Haridas S."/>
            <person name="Kuo A."/>
            <person name="Salamov A."/>
            <person name="Ahrendt S.R."/>
            <person name="Lipzen A."/>
            <person name="Sullivan W."/>
            <person name="Andreopoulos W.B."/>
            <person name="Clum A."/>
            <person name="Lindquist E."/>
            <person name="Daum C."/>
            <person name="Ramamoorthy G.K."/>
            <person name="Gryganskyi A."/>
            <person name="Culley D."/>
            <person name="Magnuson J.K."/>
            <person name="James T.Y."/>
            <person name="O'Malley M.A."/>
            <person name="Stajich J.E."/>
            <person name="Spatafora J.W."/>
            <person name="Visel A."/>
            <person name="Grigoriev I.V."/>
        </authorList>
    </citation>
    <scope>NUCLEOTIDE SEQUENCE [LARGE SCALE GENOMIC DNA]</scope>
    <source>
        <strain evidence="2 3">NRRL 1336</strain>
    </source>
</reference>
<evidence type="ECO:0000256" key="1">
    <source>
        <dbReference type="SAM" id="MobiDB-lite"/>
    </source>
</evidence>
<organism evidence="2 3">
    <name type="scientific">Absidia repens</name>
    <dbReference type="NCBI Taxonomy" id="90262"/>
    <lineage>
        <taxon>Eukaryota</taxon>
        <taxon>Fungi</taxon>
        <taxon>Fungi incertae sedis</taxon>
        <taxon>Mucoromycota</taxon>
        <taxon>Mucoromycotina</taxon>
        <taxon>Mucoromycetes</taxon>
        <taxon>Mucorales</taxon>
        <taxon>Cunninghamellaceae</taxon>
        <taxon>Absidia</taxon>
    </lineage>
</organism>
<keyword evidence="3" id="KW-1185">Reference proteome</keyword>
<proteinExistence type="predicted"/>